<name>A0A8T2SY15_CERRI</name>
<feature type="transmembrane region" description="Helical" evidence="2">
    <location>
        <begin position="140"/>
        <end position="160"/>
    </location>
</feature>
<evidence type="ECO:0000313" key="3">
    <source>
        <dbReference type="EMBL" id="KAH7373285.1"/>
    </source>
</evidence>
<reference evidence="3" key="1">
    <citation type="submission" date="2021-08" db="EMBL/GenBank/DDBJ databases">
        <title>WGS assembly of Ceratopteris richardii.</title>
        <authorList>
            <person name="Marchant D.B."/>
            <person name="Chen G."/>
            <person name="Jenkins J."/>
            <person name="Shu S."/>
            <person name="Leebens-Mack J."/>
            <person name="Grimwood J."/>
            <person name="Schmutz J."/>
            <person name="Soltis P."/>
            <person name="Soltis D."/>
            <person name="Chen Z.-H."/>
        </authorList>
    </citation>
    <scope>NUCLEOTIDE SEQUENCE</scope>
    <source>
        <strain evidence="3">Whitten #5841</strain>
        <tissue evidence="3">Leaf</tissue>
    </source>
</reference>
<evidence type="ECO:0000313" key="4">
    <source>
        <dbReference type="Proteomes" id="UP000825935"/>
    </source>
</evidence>
<keyword evidence="2" id="KW-0472">Membrane</keyword>
<comment type="caution">
    <text evidence="3">The sequence shown here is derived from an EMBL/GenBank/DDBJ whole genome shotgun (WGS) entry which is preliminary data.</text>
</comment>
<keyword evidence="4" id="KW-1185">Reference proteome</keyword>
<sequence length="182" mass="19823">MAMVAASMLYPAIPSSNGSIIRLTLCSSNHFSVNVKDFVSIKCRSFPSQLTRGSSLKGNTRQADEEAEEPGLEFMGSIEDNQNEMRNLSRSETDSLHVSGQNDSNFIDASNVDNMGDKQSEDNESDDELISGETAMKGSIIAGLLLVGVVGGFGAASYIYKDQINDFLLKFSDFIEGFQPYH</sequence>
<accession>A0A8T2SY15</accession>
<keyword evidence="2" id="KW-1133">Transmembrane helix</keyword>
<evidence type="ECO:0000256" key="1">
    <source>
        <dbReference type="SAM" id="MobiDB-lite"/>
    </source>
</evidence>
<dbReference type="EMBL" id="CM035422">
    <property type="protein sequence ID" value="KAH7373285.1"/>
    <property type="molecule type" value="Genomic_DNA"/>
</dbReference>
<organism evidence="3 4">
    <name type="scientific">Ceratopteris richardii</name>
    <name type="common">Triangle waterfern</name>
    <dbReference type="NCBI Taxonomy" id="49495"/>
    <lineage>
        <taxon>Eukaryota</taxon>
        <taxon>Viridiplantae</taxon>
        <taxon>Streptophyta</taxon>
        <taxon>Embryophyta</taxon>
        <taxon>Tracheophyta</taxon>
        <taxon>Polypodiopsida</taxon>
        <taxon>Polypodiidae</taxon>
        <taxon>Polypodiales</taxon>
        <taxon>Pteridineae</taxon>
        <taxon>Pteridaceae</taxon>
        <taxon>Parkerioideae</taxon>
        <taxon>Ceratopteris</taxon>
    </lineage>
</organism>
<dbReference type="AlphaFoldDB" id="A0A8T2SY15"/>
<dbReference type="PANTHER" id="PTHR46826:SF1">
    <property type="entry name" value="TVP38_TMEM64 FAMILY MEMBRANE PROTEIN YDJX"/>
    <property type="match status" value="1"/>
</dbReference>
<dbReference type="Proteomes" id="UP000825935">
    <property type="component" value="Chromosome 17"/>
</dbReference>
<proteinExistence type="predicted"/>
<protein>
    <submittedName>
        <fullName evidence="3">Uncharacterized protein</fullName>
    </submittedName>
</protein>
<gene>
    <name evidence="3" type="ORF">KP509_17G048300</name>
</gene>
<dbReference type="InterPro" id="IPR053240">
    <property type="entry name" value="VTT_domain"/>
</dbReference>
<dbReference type="PANTHER" id="PTHR46826">
    <property type="match status" value="1"/>
</dbReference>
<keyword evidence="2" id="KW-0812">Transmembrane</keyword>
<evidence type="ECO:0000256" key="2">
    <source>
        <dbReference type="SAM" id="Phobius"/>
    </source>
</evidence>
<feature type="region of interest" description="Disordered" evidence="1">
    <location>
        <begin position="106"/>
        <end position="127"/>
    </location>
</feature>